<sequence>MLKKRCGQDSNLCGFQGTRTSCFKNSVRFYVSAKQYTILQKGEEKILKNNVRPIPAAAITPLGTGNDLSRILGWDLEPPSILNPIEILNNILKVQGATKAIKLPLIIDISCRLLLKAFMRLVLIYGNWFVIDRIVFRSEKSFSLQSKFVCQYSSL</sequence>
<proteinExistence type="predicted"/>
<dbReference type="EMBL" id="JXJN01010642">
    <property type="status" value="NOT_ANNOTATED_CDS"/>
    <property type="molecule type" value="Genomic_DNA"/>
</dbReference>
<protein>
    <recommendedName>
        <fullName evidence="1">DAGKc domain-containing protein</fullName>
    </recommendedName>
</protein>
<dbReference type="VEuPathDB" id="VectorBase:GPPI023473"/>
<dbReference type="AlphaFoldDB" id="A0A1B0B9Z0"/>
<reference evidence="2" key="2">
    <citation type="submission" date="2020-05" db="UniProtKB">
        <authorList>
            <consortium name="EnsemblMetazoa"/>
        </authorList>
    </citation>
    <scope>IDENTIFICATION</scope>
    <source>
        <strain evidence="2">IAEA</strain>
    </source>
</reference>
<dbReference type="Proteomes" id="UP000092460">
    <property type="component" value="Unassembled WGS sequence"/>
</dbReference>
<dbReference type="SUPFAM" id="SSF111331">
    <property type="entry name" value="NAD kinase/diacylglycerol kinase-like"/>
    <property type="match status" value="1"/>
</dbReference>
<feature type="domain" description="DAGKc" evidence="1">
    <location>
        <begin position="46"/>
        <end position="110"/>
    </location>
</feature>
<keyword evidence="3" id="KW-1185">Reference proteome</keyword>
<dbReference type="InterPro" id="IPR016064">
    <property type="entry name" value="NAD/diacylglycerol_kinase_sf"/>
</dbReference>
<dbReference type="STRING" id="67801.A0A1B0B9Z0"/>
<dbReference type="EnsemblMetazoa" id="GPPI023473-RA">
    <property type="protein sequence ID" value="GPPI023473-PA"/>
    <property type="gene ID" value="GPPI023473"/>
</dbReference>
<dbReference type="GO" id="GO:0016301">
    <property type="term" value="F:kinase activity"/>
    <property type="evidence" value="ECO:0007669"/>
    <property type="project" value="InterPro"/>
</dbReference>
<accession>A0A1B0B9Z0</accession>
<evidence type="ECO:0000313" key="2">
    <source>
        <dbReference type="EnsemblMetazoa" id="GPPI023473-PA"/>
    </source>
</evidence>
<organism evidence="2 3">
    <name type="scientific">Glossina palpalis gambiensis</name>
    <dbReference type="NCBI Taxonomy" id="67801"/>
    <lineage>
        <taxon>Eukaryota</taxon>
        <taxon>Metazoa</taxon>
        <taxon>Ecdysozoa</taxon>
        <taxon>Arthropoda</taxon>
        <taxon>Hexapoda</taxon>
        <taxon>Insecta</taxon>
        <taxon>Pterygota</taxon>
        <taxon>Neoptera</taxon>
        <taxon>Endopterygota</taxon>
        <taxon>Diptera</taxon>
        <taxon>Brachycera</taxon>
        <taxon>Muscomorpha</taxon>
        <taxon>Hippoboscoidea</taxon>
        <taxon>Glossinidae</taxon>
        <taxon>Glossina</taxon>
    </lineage>
</organism>
<dbReference type="PROSITE" id="PS50146">
    <property type="entry name" value="DAGK"/>
    <property type="match status" value="1"/>
</dbReference>
<evidence type="ECO:0000313" key="3">
    <source>
        <dbReference type="Proteomes" id="UP000092460"/>
    </source>
</evidence>
<dbReference type="InterPro" id="IPR001206">
    <property type="entry name" value="Diacylglycerol_kinase_cat_dom"/>
</dbReference>
<reference evidence="3" key="1">
    <citation type="submission" date="2015-01" db="EMBL/GenBank/DDBJ databases">
        <authorList>
            <person name="Aksoy S."/>
            <person name="Warren W."/>
            <person name="Wilson R.K."/>
        </authorList>
    </citation>
    <scope>NUCLEOTIDE SEQUENCE [LARGE SCALE GENOMIC DNA]</scope>
    <source>
        <strain evidence="3">IAEA</strain>
    </source>
</reference>
<name>A0A1B0B9Z0_9MUSC</name>
<evidence type="ECO:0000259" key="1">
    <source>
        <dbReference type="PROSITE" id="PS50146"/>
    </source>
</evidence>